<dbReference type="WBParaSite" id="ACOC_0000587201-mRNA-1">
    <property type="protein sequence ID" value="ACOC_0000587201-mRNA-1"/>
    <property type="gene ID" value="ACOC_0000587201"/>
</dbReference>
<organism evidence="5">
    <name type="scientific">Angiostrongylus costaricensis</name>
    <name type="common">Nematode worm</name>
    <dbReference type="NCBI Taxonomy" id="334426"/>
    <lineage>
        <taxon>Eukaryota</taxon>
        <taxon>Metazoa</taxon>
        <taxon>Ecdysozoa</taxon>
        <taxon>Nematoda</taxon>
        <taxon>Chromadorea</taxon>
        <taxon>Rhabditida</taxon>
        <taxon>Rhabditina</taxon>
        <taxon>Rhabditomorpha</taxon>
        <taxon>Strongyloidea</taxon>
        <taxon>Metastrongylidae</taxon>
        <taxon>Angiostrongylus</taxon>
    </lineage>
</organism>
<evidence type="ECO:0000259" key="2">
    <source>
        <dbReference type="PROSITE" id="PS51549"/>
    </source>
</evidence>
<dbReference type="InterPro" id="IPR052126">
    <property type="entry name" value="Spindle_Org/Thrombomodulin"/>
</dbReference>
<gene>
    <name evidence="3" type="ORF">ACOC_LOCUS5873</name>
</gene>
<evidence type="ECO:0000313" key="3">
    <source>
        <dbReference type="EMBL" id="VDM57458.1"/>
    </source>
</evidence>
<evidence type="ECO:0000313" key="5">
    <source>
        <dbReference type="WBParaSite" id="ACOC_0000587201-mRNA-1"/>
    </source>
</evidence>
<dbReference type="PROSITE" id="PS51549">
    <property type="entry name" value="DM13"/>
    <property type="match status" value="1"/>
</dbReference>
<dbReference type="PANTHER" id="PTHR24036:SF5">
    <property type="entry name" value="THROMBOMODULIN"/>
    <property type="match status" value="1"/>
</dbReference>
<dbReference type="EMBL" id="UYYA01003900">
    <property type="protein sequence ID" value="VDM57458.1"/>
    <property type="molecule type" value="Genomic_DNA"/>
</dbReference>
<dbReference type="InterPro" id="IPR019545">
    <property type="entry name" value="DM13_domain"/>
</dbReference>
<accession>A0A0R3PM24</accession>
<dbReference type="AlphaFoldDB" id="A0A0R3PM24"/>
<reference evidence="3 4" key="2">
    <citation type="submission" date="2018-11" db="EMBL/GenBank/DDBJ databases">
        <authorList>
            <consortium name="Pathogen Informatics"/>
        </authorList>
    </citation>
    <scope>NUCLEOTIDE SEQUENCE [LARGE SCALE GENOMIC DNA]</scope>
    <source>
        <strain evidence="3 4">Costa Rica</strain>
    </source>
</reference>
<feature type="domain" description="DM13" evidence="2">
    <location>
        <begin position="312"/>
        <end position="420"/>
    </location>
</feature>
<proteinExistence type="predicted"/>
<dbReference type="OrthoDB" id="2448405at2759"/>
<evidence type="ECO:0000256" key="1">
    <source>
        <dbReference type="ARBA" id="ARBA00022737"/>
    </source>
</evidence>
<evidence type="ECO:0000313" key="4">
    <source>
        <dbReference type="Proteomes" id="UP000267027"/>
    </source>
</evidence>
<name>A0A0R3PM24_ANGCS</name>
<dbReference type="Proteomes" id="UP000267027">
    <property type="component" value="Unassembled WGS sequence"/>
</dbReference>
<sequence length="431" mass="48841">MVSNNSYALEPKDYRCALLVSKPMNLSERNVHTHATSSALLVDLLPTRGYGTSNDDRGNAERVILCSGNEFTEIRTKFSMANLNKEKIDAEGMAPYFSERLISKSAQQLNIPLATEWFPYYGVPLGELKYPELGIRGNMFLSDDHSIVLDKFTHSPQKIGSISRQHLKDSVLFLTTPSYEHHPRREQLEATSMHVPVESYEVFEYLEGAEEAEESDENVDVLLLTLKKRPPPELSLHPYSTNNDADASISEDYWDSPFSLPQARDVQVAFLLTNGARLTDYKWIGLYDQCKNKSIPLVSLADVDPPREEEIGQIKGLERNISSGIVRILNCNTILVPDLYLDVDLKFPHTFFFVGVGNLTHIVHQVKGRAIGYERNDPLEKHTGDALMIRLPRRIRTFDVDFLSIYNEDEKKVYGYMDLPSVLVPPCADDI</sequence>
<keyword evidence="1" id="KW-0677">Repeat</keyword>
<dbReference type="SMART" id="SM00686">
    <property type="entry name" value="DM13"/>
    <property type="match status" value="1"/>
</dbReference>
<protein>
    <submittedName>
        <fullName evidence="5">DM13 domain-containing protein</fullName>
    </submittedName>
</protein>
<dbReference type="PANTHER" id="PTHR24036">
    <property type="entry name" value="SKELETOR-RELATED"/>
    <property type="match status" value="1"/>
</dbReference>
<keyword evidence="4" id="KW-1185">Reference proteome</keyword>
<reference evidence="5" key="1">
    <citation type="submission" date="2017-02" db="UniProtKB">
        <authorList>
            <consortium name="WormBaseParasite"/>
        </authorList>
    </citation>
    <scope>IDENTIFICATION</scope>
</reference>